<name>A0A1C0A990_9FIRM</name>
<organism evidence="4 5">
    <name type="scientific">Orenia metallireducens</name>
    <dbReference type="NCBI Taxonomy" id="1413210"/>
    <lineage>
        <taxon>Bacteria</taxon>
        <taxon>Bacillati</taxon>
        <taxon>Bacillota</taxon>
        <taxon>Clostridia</taxon>
        <taxon>Halanaerobiales</taxon>
        <taxon>Halobacteroidaceae</taxon>
        <taxon>Orenia</taxon>
    </lineage>
</organism>
<feature type="transmembrane region" description="Helical" evidence="3">
    <location>
        <begin position="94"/>
        <end position="113"/>
    </location>
</feature>
<keyword evidence="5" id="KW-1185">Reference proteome</keyword>
<evidence type="ECO:0008006" key="6">
    <source>
        <dbReference type="Google" id="ProtNLM"/>
    </source>
</evidence>
<evidence type="ECO:0000313" key="4">
    <source>
        <dbReference type="EMBL" id="OCL26861.1"/>
    </source>
</evidence>
<evidence type="ECO:0000313" key="5">
    <source>
        <dbReference type="Proteomes" id="UP000093514"/>
    </source>
</evidence>
<reference evidence="4 5" key="2">
    <citation type="submission" date="2016-08" db="EMBL/GenBank/DDBJ databases">
        <title>Orenia metallireducens sp. nov. strain Z6, a Novel Metal-reducing Firmicute from the Deep Subsurface.</title>
        <authorList>
            <person name="Maxim B.I."/>
            <person name="Kenneth K."/>
            <person name="Flynn T.M."/>
            <person name="Oloughlin E.J."/>
            <person name="Locke R.A."/>
            <person name="Weber J.R."/>
            <person name="Egan S.M."/>
            <person name="Mackie R.I."/>
            <person name="Cann I.K."/>
        </authorList>
    </citation>
    <scope>NUCLEOTIDE SEQUENCE [LARGE SCALE GENOMIC DNA]</scope>
    <source>
        <strain evidence="4 5">Z6</strain>
    </source>
</reference>
<feature type="transmembrane region" description="Helical" evidence="3">
    <location>
        <begin position="32"/>
        <end position="47"/>
    </location>
</feature>
<dbReference type="AlphaFoldDB" id="A0A1C0A990"/>
<evidence type="ECO:0000256" key="3">
    <source>
        <dbReference type="SAM" id="Phobius"/>
    </source>
</evidence>
<protein>
    <recommendedName>
        <fullName evidence="6">Phage shock protein A (PspA) family protein</fullName>
    </recommendedName>
</protein>
<evidence type="ECO:0000256" key="1">
    <source>
        <dbReference type="ARBA" id="ARBA00043985"/>
    </source>
</evidence>
<feature type="transmembrane region" description="Helical" evidence="3">
    <location>
        <begin position="7"/>
        <end position="26"/>
    </location>
</feature>
<dbReference type="Pfam" id="PF04012">
    <property type="entry name" value="PspA_IM30"/>
    <property type="match status" value="1"/>
</dbReference>
<dbReference type="PANTHER" id="PTHR31088:SF6">
    <property type="entry name" value="PHAGE SHOCK PROTEIN A"/>
    <property type="match status" value="1"/>
</dbReference>
<dbReference type="PANTHER" id="PTHR31088">
    <property type="entry name" value="MEMBRANE-ASSOCIATED PROTEIN VIPP1, CHLOROPLASTIC"/>
    <property type="match status" value="1"/>
</dbReference>
<keyword evidence="2" id="KW-0175">Coiled coil</keyword>
<evidence type="ECO:0000256" key="2">
    <source>
        <dbReference type="SAM" id="Coils"/>
    </source>
</evidence>
<comment type="caution">
    <text evidence="4">The sequence shown here is derived from an EMBL/GenBank/DDBJ whole genome shotgun (WGS) entry which is preliminary data.</text>
</comment>
<feature type="coiled-coil region" evidence="2">
    <location>
        <begin position="221"/>
        <end position="255"/>
    </location>
</feature>
<reference evidence="5" key="1">
    <citation type="submission" date="2016-07" db="EMBL/GenBank/DDBJ databases">
        <authorList>
            <person name="Florea S."/>
            <person name="Webb J.S."/>
            <person name="Jaromczyk J."/>
            <person name="Schardl C.L."/>
        </authorList>
    </citation>
    <scope>NUCLEOTIDE SEQUENCE [LARGE SCALE GENOMIC DNA]</scope>
    <source>
        <strain evidence="5">Z6</strain>
    </source>
</reference>
<keyword evidence="3" id="KW-0812">Transmembrane</keyword>
<keyword evidence="3" id="KW-0472">Membrane</keyword>
<dbReference type="InterPro" id="IPR007157">
    <property type="entry name" value="PspA_VIPP1"/>
</dbReference>
<dbReference type="Proteomes" id="UP000093514">
    <property type="component" value="Unassembled WGS sequence"/>
</dbReference>
<comment type="similarity">
    <text evidence="1">Belongs to the PspA/Vipp/IM30 family.</text>
</comment>
<dbReference type="RefSeq" id="WP_068716163.1">
    <property type="nucleotide sequence ID" value="NZ_LWDV01000008.1"/>
</dbReference>
<gene>
    <name evidence="4" type="ORF">U472_05050</name>
</gene>
<keyword evidence="3" id="KW-1133">Transmembrane helix</keyword>
<sequence>MLRKFIEIIRLIVALFIVLLAIGLWQGGRGDVIVGTVFVIIGYVIVPRERLKKIDSKANGELDGQEKFILFIRIIAAIFFLLMVIGALESFQLFLALLIVFIVYFIFPIDFFLKSSEANSDLKIDDEIEDILVDIEEDIKYMKEMYNKIQSTVRTSVELLEEAKGKEQETRKRMNYCQKRARTALEDNNEAEAREVLRHKKRFEKLYHEYREQVEHRKASLDSHLSKLDELSREIEEAESMRDELIAEKENAHITEEINTTLADIEGINDENLKIIEERIRELKVRTAASNEFYNDIEKDYLEDKFEELEDSHTLNEELLKLKEEVSQGSNL</sequence>
<proteinExistence type="inferred from homology"/>
<feature type="transmembrane region" description="Helical" evidence="3">
    <location>
        <begin position="68"/>
        <end position="88"/>
    </location>
</feature>
<dbReference type="EMBL" id="LWDV01000008">
    <property type="protein sequence ID" value="OCL26861.1"/>
    <property type="molecule type" value="Genomic_DNA"/>
</dbReference>
<accession>A0A1C0A990</accession>
<dbReference type="OrthoDB" id="9943326at2"/>